<feature type="compositionally biased region" description="Acidic residues" evidence="1">
    <location>
        <begin position="16"/>
        <end position="32"/>
    </location>
</feature>
<name>A0A9Q3JWI6_9BASI</name>
<evidence type="ECO:0000313" key="2">
    <source>
        <dbReference type="EMBL" id="MBW0569684.1"/>
    </source>
</evidence>
<dbReference type="OrthoDB" id="3268646at2759"/>
<sequence>MHQQSTSNLSLLPPEDTGEEQYAEESEEEDQDVQIQSLMKQIQDILSAQSKKKEKRRCSTSYTPGGSPTTEPRPQTHQRRAFFSTPRNPSALQHQILRKERPVVKIKARDYNLNFNGEEVEKFIRKVERIAQIEGARKEDLAMQMAFWIAGSKISDAIEAMPGYEE</sequence>
<evidence type="ECO:0000313" key="3">
    <source>
        <dbReference type="Proteomes" id="UP000765509"/>
    </source>
</evidence>
<dbReference type="AlphaFoldDB" id="A0A9Q3JWI6"/>
<keyword evidence="3" id="KW-1185">Reference proteome</keyword>
<proteinExistence type="predicted"/>
<gene>
    <name evidence="2" type="ORF">O181_109399</name>
</gene>
<protein>
    <submittedName>
        <fullName evidence="2">Uncharacterized protein</fullName>
    </submittedName>
</protein>
<evidence type="ECO:0000256" key="1">
    <source>
        <dbReference type="SAM" id="MobiDB-lite"/>
    </source>
</evidence>
<feature type="compositionally biased region" description="Polar residues" evidence="1">
    <location>
        <begin position="1"/>
        <end position="10"/>
    </location>
</feature>
<dbReference type="EMBL" id="AVOT02084842">
    <property type="protein sequence ID" value="MBW0569684.1"/>
    <property type="molecule type" value="Genomic_DNA"/>
</dbReference>
<comment type="caution">
    <text evidence="2">The sequence shown here is derived from an EMBL/GenBank/DDBJ whole genome shotgun (WGS) entry which is preliminary data.</text>
</comment>
<feature type="region of interest" description="Disordered" evidence="1">
    <location>
        <begin position="1"/>
        <end position="90"/>
    </location>
</feature>
<reference evidence="2" key="1">
    <citation type="submission" date="2021-03" db="EMBL/GenBank/DDBJ databases">
        <title>Draft genome sequence of rust myrtle Austropuccinia psidii MF-1, a brazilian biotype.</title>
        <authorList>
            <person name="Quecine M.C."/>
            <person name="Pachon D.M.R."/>
            <person name="Bonatelli M.L."/>
            <person name="Correr F.H."/>
            <person name="Franceschini L.M."/>
            <person name="Leite T.F."/>
            <person name="Margarido G.R.A."/>
            <person name="Almeida C.A."/>
            <person name="Ferrarezi J.A."/>
            <person name="Labate C.A."/>
        </authorList>
    </citation>
    <scope>NUCLEOTIDE SEQUENCE</scope>
    <source>
        <strain evidence="2">MF-1</strain>
    </source>
</reference>
<feature type="compositionally biased region" description="Low complexity" evidence="1">
    <location>
        <begin position="59"/>
        <end position="70"/>
    </location>
</feature>
<feature type="compositionally biased region" description="Polar residues" evidence="1">
    <location>
        <begin position="33"/>
        <end position="49"/>
    </location>
</feature>
<accession>A0A9Q3JWI6</accession>
<organism evidence="2 3">
    <name type="scientific">Austropuccinia psidii MF-1</name>
    <dbReference type="NCBI Taxonomy" id="1389203"/>
    <lineage>
        <taxon>Eukaryota</taxon>
        <taxon>Fungi</taxon>
        <taxon>Dikarya</taxon>
        <taxon>Basidiomycota</taxon>
        <taxon>Pucciniomycotina</taxon>
        <taxon>Pucciniomycetes</taxon>
        <taxon>Pucciniales</taxon>
        <taxon>Sphaerophragmiaceae</taxon>
        <taxon>Austropuccinia</taxon>
    </lineage>
</organism>
<dbReference type="Proteomes" id="UP000765509">
    <property type="component" value="Unassembled WGS sequence"/>
</dbReference>